<dbReference type="InterPro" id="IPR011009">
    <property type="entry name" value="Kinase-like_dom_sf"/>
</dbReference>
<dbReference type="AlphaFoldDB" id="A0A6J4HRS3"/>
<reference evidence="2" key="1">
    <citation type="submission" date="2020-02" db="EMBL/GenBank/DDBJ databases">
        <authorList>
            <person name="Meier V. D."/>
        </authorList>
    </citation>
    <scope>NUCLEOTIDE SEQUENCE</scope>
    <source>
        <strain evidence="2">AVDCRST_MAG77</strain>
    </source>
</reference>
<dbReference type="InterPro" id="IPR002575">
    <property type="entry name" value="Aminoglycoside_PTrfase"/>
</dbReference>
<sequence length="340" mass="37336">MGTDAAKRTAADATALIRRFCPDVTAERLEELPHFDWGGDSDAFLVDGTHVFRFARHEPMRQGYEVEACLLPKLAAHLAARRIMVEIPQFTHVGRPYGAPPLFVGYPLVEGKQLTPAGLARLEQDGTEEGGDFDAIARTLAGFLAAVHTFPVEAAEGCGVGGLRIPLREQIQRQQARIQEHVYRVLPEKARRFLNGVFEAFLGDPRYTAWPGVLCHGDLSSDHILVRTDTEGRTRLAGVIDFGDVCLGDLSGDFAWRGEYGEAFFWRVLGYYDGPIAEQDKAAFAEAVGFRLALLPVAEIGYGLDVGNRGYVEEGTARLLDFMRKHAARETGPSPHSTAP</sequence>
<name>A0A6J4HRS3_9CHLR</name>
<feature type="domain" description="Aminoglycoside phosphotransferase" evidence="1">
    <location>
        <begin position="36"/>
        <end position="256"/>
    </location>
</feature>
<dbReference type="Gene3D" id="3.30.200.20">
    <property type="entry name" value="Phosphorylase Kinase, domain 1"/>
    <property type="match status" value="1"/>
</dbReference>
<proteinExistence type="predicted"/>
<evidence type="ECO:0000313" key="2">
    <source>
        <dbReference type="EMBL" id="CAA9231216.1"/>
    </source>
</evidence>
<dbReference type="PANTHER" id="PTHR21310:SF42">
    <property type="entry name" value="BIFUNCTIONAL AAC_APH"/>
    <property type="match status" value="1"/>
</dbReference>
<dbReference type="PANTHER" id="PTHR21310">
    <property type="entry name" value="AMINOGLYCOSIDE PHOSPHOTRANSFERASE-RELATED-RELATED"/>
    <property type="match status" value="1"/>
</dbReference>
<dbReference type="EMBL" id="CADCTC010000064">
    <property type="protein sequence ID" value="CAA9231216.1"/>
    <property type="molecule type" value="Genomic_DNA"/>
</dbReference>
<dbReference type="Gene3D" id="3.90.1200.10">
    <property type="match status" value="1"/>
</dbReference>
<dbReference type="SUPFAM" id="SSF56112">
    <property type="entry name" value="Protein kinase-like (PK-like)"/>
    <property type="match status" value="1"/>
</dbReference>
<dbReference type="Pfam" id="PF01636">
    <property type="entry name" value="APH"/>
    <property type="match status" value="1"/>
</dbReference>
<protein>
    <recommendedName>
        <fullName evidence="1">Aminoglycoside phosphotransferase domain-containing protein</fullName>
    </recommendedName>
</protein>
<accession>A0A6J4HRS3</accession>
<organism evidence="2">
    <name type="scientific">uncultured Chloroflexota bacterium</name>
    <dbReference type="NCBI Taxonomy" id="166587"/>
    <lineage>
        <taxon>Bacteria</taxon>
        <taxon>Bacillati</taxon>
        <taxon>Chloroflexota</taxon>
        <taxon>environmental samples</taxon>
    </lineage>
</organism>
<gene>
    <name evidence="2" type="ORF">AVDCRST_MAG77-1022</name>
</gene>
<evidence type="ECO:0000259" key="1">
    <source>
        <dbReference type="Pfam" id="PF01636"/>
    </source>
</evidence>
<dbReference type="InterPro" id="IPR051678">
    <property type="entry name" value="AGP_Transferase"/>
</dbReference>